<accession>A0AB34T5X4</accession>
<dbReference type="EMBL" id="AWFK01000016">
    <property type="protein sequence ID" value="KOA48299.1"/>
    <property type="molecule type" value="Genomic_DNA"/>
</dbReference>
<protein>
    <submittedName>
        <fullName evidence="1">Uncharacterized protein</fullName>
    </submittedName>
</protein>
<proteinExistence type="predicted"/>
<dbReference type="AlphaFoldDB" id="A0AB34T5X4"/>
<gene>
    <name evidence="1" type="ORF">BAAM0483_08620</name>
</gene>
<organism evidence="1 2">
    <name type="scientific">Bifidobacterium animalis subsp. animalis MCC 0483</name>
    <dbReference type="NCBI Taxonomy" id="1365955"/>
    <lineage>
        <taxon>Bacteria</taxon>
        <taxon>Bacillati</taxon>
        <taxon>Actinomycetota</taxon>
        <taxon>Actinomycetes</taxon>
        <taxon>Bifidobacteriales</taxon>
        <taxon>Bifidobacteriaceae</taxon>
        <taxon>Bifidobacterium</taxon>
    </lineage>
</organism>
<name>A0AB34T5X4_9BIFI</name>
<reference evidence="1 2" key="1">
    <citation type="journal article" date="2015" name="Int J Genomics">
        <title>Comparative Genomics Revealed Genetic Diversity and Species/Strain-Level Differences in Carbohydrate Metabolism of Three Probiotic Bifidobacterial Species.</title>
        <authorList>
            <person name="Odamaki T."/>
            <person name="Horigome A."/>
            <person name="Sugahara H."/>
            <person name="Hashikura N."/>
            <person name="Minami J."/>
            <person name="Xiao J.Z."/>
            <person name="Abe F."/>
        </authorList>
    </citation>
    <scope>NUCLEOTIDE SEQUENCE [LARGE SCALE GENOMIC DNA]</scope>
    <source>
        <strain evidence="1 2">MCC 0483</strain>
    </source>
</reference>
<comment type="caution">
    <text evidence="1">The sequence shown here is derived from an EMBL/GenBank/DDBJ whole genome shotgun (WGS) entry which is preliminary data.</text>
</comment>
<dbReference type="Proteomes" id="UP000037239">
    <property type="component" value="Unassembled WGS sequence"/>
</dbReference>
<evidence type="ECO:0000313" key="2">
    <source>
        <dbReference type="Proteomes" id="UP000037239"/>
    </source>
</evidence>
<evidence type="ECO:0000313" key="1">
    <source>
        <dbReference type="EMBL" id="KOA48299.1"/>
    </source>
</evidence>
<dbReference type="RefSeq" id="WP_052826670.1">
    <property type="nucleotide sequence ID" value="NZ_AWFK01000016.1"/>
</dbReference>
<sequence length="282" mass="31701">MATIDAQACTEQRCILPRNPREKRLLTRRCSAGALTRLYPGLYMHPQYLAQLNPFERKMHLVRALHLLHKQWVFAGSTAACIHDLQIPYMALGSKIHIASPSKPHHNDCAQLQRIHNPNAEWDFVNGVPVTSLTRTAVDGVNTMEDCCAITVLDSCLRAGVGEEDLLAACSLPNDNVNLLRAMLPYTTIASENGGEAYTHAVITFRLGFARPRQQVEIVDPLTRRIYRTDYYWETEDDLIIVGELDGEQKYTDPSMTRGRSVSEVIDAERDARPLCAVPAWM</sequence>